<dbReference type="Proteomes" id="UP000287651">
    <property type="component" value="Unassembled WGS sequence"/>
</dbReference>
<dbReference type="AlphaFoldDB" id="A0A426XYD9"/>
<proteinExistence type="predicted"/>
<reference evidence="1 2" key="1">
    <citation type="journal article" date="2014" name="Agronomy (Basel)">
        <title>A Draft Genome Sequence for Ensete ventricosum, the Drought-Tolerant Tree Against Hunger.</title>
        <authorList>
            <person name="Harrison J."/>
            <person name="Moore K.A."/>
            <person name="Paszkiewicz K."/>
            <person name="Jones T."/>
            <person name="Grant M."/>
            <person name="Ambacheew D."/>
            <person name="Muzemil S."/>
            <person name="Studholme D.J."/>
        </authorList>
    </citation>
    <scope>NUCLEOTIDE SEQUENCE [LARGE SCALE GENOMIC DNA]</scope>
</reference>
<protein>
    <submittedName>
        <fullName evidence="1">Uncharacterized protein</fullName>
    </submittedName>
</protein>
<gene>
    <name evidence="1" type="ORF">B296_00027012</name>
</gene>
<dbReference type="EMBL" id="AMZH03016444">
    <property type="protein sequence ID" value="RRT44474.1"/>
    <property type="molecule type" value="Genomic_DNA"/>
</dbReference>
<name>A0A426XYD9_ENSVE</name>
<sequence length="94" mass="11269">MLRPEAGLPWSHRSLDLIEGEHWSKKAEDVENTEANFMYQDRPEGKKPRNFIRPMSMGFSSRYPKVRDFRLMQECSTKEQSRQYGVLYLFYSEE</sequence>
<organism evidence="1 2">
    <name type="scientific">Ensete ventricosum</name>
    <name type="common">Abyssinian banana</name>
    <name type="synonym">Musa ensete</name>
    <dbReference type="NCBI Taxonomy" id="4639"/>
    <lineage>
        <taxon>Eukaryota</taxon>
        <taxon>Viridiplantae</taxon>
        <taxon>Streptophyta</taxon>
        <taxon>Embryophyta</taxon>
        <taxon>Tracheophyta</taxon>
        <taxon>Spermatophyta</taxon>
        <taxon>Magnoliopsida</taxon>
        <taxon>Liliopsida</taxon>
        <taxon>Zingiberales</taxon>
        <taxon>Musaceae</taxon>
        <taxon>Ensete</taxon>
    </lineage>
</organism>
<evidence type="ECO:0000313" key="1">
    <source>
        <dbReference type="EMBL" id="RRT44474.1"/>
    </source>
</evidence>
<evidence type="ECO:0000313" key="2">
    <source>
        <dbReference type="Proteomes" id="UP000287651"/>
    </source>
</evidence>
<comment type="caution">
    <text evidence="1">The sequence shown here is derived from an EMBL/GenBank/DDBJ whole genome shotgun (WGS) entry which is preliminary data.</text>
</comment>
<accession>A0A426XYD9</accession>